<reference evidence="1" key="3">
    <citation type="submission" date="2025-09" db="UniProtKB">
        <authorList>
            <consortium name="Ensembl"/>
        </authorList>
    </citation>
    <scope>IDENTIFICATION</scope>
    <source>
        <strain evidence="1">Isolate ISIS603380</strain>
    </source>
</reference>
<reference evidence="1" key="2">
    <citation type="submission" date="2025-08" db="UniProtKB">
        <authorList>
            <consortium name="Ensembl"/>
        </authorList>
    </citation>
    <scope>IDENTIFICATION</scope>
    <source>
        <strain evidence="1">Isolate ISIS603380</strain>
    </source>
</reference>
<keyword evidence="2" id="KW-1185">Reference proteome</keyword>
<proteinExistence type="predicted"/>
<evidence type="ECO:0000313" key="2">
    <source>
        <dbReference type="Proteomes" id="UP000007646"/>
    </source>
</evidence>
<dbReference type="AlphaFoldDB" id="G3TVZ7"/>
<name>G3TVZ7_LOXAF</name>
<dbReference type="eggNOG" id="KOG4286">
    <property type="taxonomic scope" value="Eukaryota"/>
</dbReference>
<organism evidence="1 2">
    <name type="scientific">Loxodonta africana</name>
    <name type="common">African elephant</name>
    <dbReference type="NCBI Taxonomy" id="9785"/>
    <lineage>
        <taxon>Eukaryota</taxon>
        <taxon>Metazoa</taxon>
        <taxon>Chordata</taxon>
        <taxon>Craniata</taxon>
        <taxon>Vertebrata</taxon>
        <taxon>Euteleostomi</taxon>
        <taxon>Mammalia</taxon>
        <taxon>Eutheria</taxon>
        <taxon>Afrotheria</taxon>
        <taxon>Proboscidea</taxon>
        <taxon>Elephantidae</taxon>
        <taxon>Loxodonta</taxon>
    </lineage>
</organism>
<accession>G3TVZ7</accession>
<protein>
    <recommendedName>
        <fullName evidence="3">Dystrophin</fullName>
    </recommendedName>
</protein>
<sequence>RFDRSVEKWRHFHYDIKVFNQWLTEAEQFLKKTQIPENWEHAKYKWYLK</sequence>
<evidence type="ECO:0008006" key="3">
    <source>
        <dbReference type="Google" id="ProtNLM"/>
    </source>
</evidence>
<reference evidence="1 2" key="1">
    <citation type="submission" date="2009-06" db="EMBL/GenBank/DDBJ databases">
        <title>The Genome Sequence of Loxodonta africana (African elephant).</title>
        <authorList>
            <person name="Di Palma F."/>
            <person name="Heiman D."/>
            <person name="Young S."/>
            <person name="Johnson J."/>
            <person name="Lander E.S."/>
            <person name="Lindblad-Toh K."/>
        </authorList>
    </citation>
    <scope>NUCLEOTIDE SEQUENCE [LARGE SCALE GENOMIC DNA]</scope>
    <source>
        <strain evidence="1 2">Isolate ISIS603380</strain>
    </source>
</reference>
<dbReference type="STRING" id="9785.ENSLAFP00000019755"/>
<dbReference type="Proteomes" id="UP000007646">
    <property type="component" value="Unassembled WGS sequence"/>
</dbReference>
<dbReference type="HOGENOM" id="CLU_3147029_0_0_1"/>
<evidence type="ECO:0000313" key="1">
    <source>
        <dbReference type="Ensembl" id="ENSLAFP00000019755.1"/>
    </source>
</evidence>
<dbReference type="Ensembl" id="ENSLAFT00000034682.1">
    <property type="protein sequence ID" value="ENSLAFP00000019755.1"/>
    <property type="gene ID" value="ENSLAFG00000031012.1"/>
</dbReference>
<dbReference type="SUPFAM" id="SSF46966">
    <property type="entry name" value="Spectrin repeat"/>
    <property type="match status" value="1"/>
</dbReference>
<dbReference type="InParanoid" id="G3TVZ7"/>